<organism evidence="1 2">
    <name type="scientific">Pseudoalteromonas rhizosphaerae</name>
    <dbReference type="NCBI Taxonomy" id="2518973"/>
    <lineage>
        <taxon>Bacteria</taxon>
        <taxon>Pseudomonadati</taxon>
        <taxon>Pseudomonadota</taxon>
        <taxon>Gammaproteobacteria</taxon>
        <taxon>Alteromonadales</taxon>
        <taxon>Pseudoalteromonadaceae</taxon>
        <taxon>Pseudoalteromonas</taxon>
    </lineage>
</organism>
<keyword evidence="2" id="KW-1185">Reference proteome</keyword>
<dbReference type="SUPFAM" id="SSF53098">
    <property type="entry name" value="Ribonuclease H-like"/>
    <property type="match status" value="1"/>
</dbReference>
<sequence length="32" mass="4051">DNYIQFYNYKRRHSTLNYMTPHQKYNELKNAV</sequence>
<dbReference type="InterPro" id="IPR012337">
    <property type="entry name" value="RNaseH-like_sf"/>
</dbReference>
<dbReference type="RefSeq" id="WP_404676410.1">
    <property type="nucleotide sequence ID" value="NZ_JBJDOT010000042.1"/>
</dbReference>
<name>A0ABW8L2P9_9GAMM</name>
<comment type="caution">
    <text evidence="1">The sequence shown here is derived from an EMBL/GenBank/DDBJ whole genome shotgun (WGS) entry which is preliminary data.</text>
</comment>
<dbReference type="EMBL" id="JBJDOT010000042">
    <property type="protein sequence ID" value="MFK3866311.1"/>
    <property type="molecule type" value="Genomic_DNA"/>
</dbReference>
<protein>
    <submittedName>
        <fullName evidence="1">IS3 family transposase</fullName>
    </submittedName>
</protein>
<feature type="non-terminal residue" evidence="1">
    <location>
        <position position="1"/>
    </location>
</feature>
<accession>A0ABW8L2P9</accession>
<gene>
    <name evidence="1" type="ORF">ACI2JU_20905</name>
</gene>
<dbReference type="Proteomes" id="UP001620262">
    <property type="component" value="Unassembled WGS sequence"/>
</dbReference>
<evidence type="ECO:0000313" key="1">
    <source>
        <dbReference type="EMBL" id="MFK3866311.1"/>
    </source>
</evidence>
<proteinExistence type="predicted"/>
<evidence type="ECO:0000313" key="2">
    <source>
        <dbReference type="Proteomes" id="UP001620262"/>
    </source>
</evidence>
<reference evidence="1 2" key="1">
    <citation type="submission" date="2024-11" db="EMBL/GenBank/DDBJ databases">
        <title>The Natural Products Discovery Center: Release of the First 8490 Sequenced Strains for Exploring Actinobacteria Biosynthetic Diversity.</title>
        <authorList>
            <person name="Kalkreuter E."/>
            <person name="Kautsar S.A."/>
            <person name="Yang D."/>
            <person name="Bader C.D."/>
            <person name="Teijaro C.N."/>
            <person name="Fluegel L."/>
            <person name="Davis C.M."/>
            <person name="Simpson J.R."/>
            <person name="Lauterbach L."/>
            <person name="Steele A.D."/>
            <person name="Gui C."/>
            <person name="Meng S."/>
            <person name="Li G."/>
            <person name="Viehrig K."/>
            <person name="Ye F."/>
            <person name="Su P."/>
            <person name="Kiefer A.F."/>
            <person name="Nichols A."/>
            <person name="Cepeda A.J."/>
            <person name="Yan W."/>
            <person name="Fan B."/>
            <person name="Jiang Y."/>
            <person name="Adhikari A."/>
            <person name="Zheng C.-J."/>
            <person name="Schuster L."/>
            <person name="Cowan T.M."/>
            <person name="Smanski M.J."/>
            <person name="Chevrette M.G."/>
            <person name="De Carvalho L.P.S."/>
            <person name="Shen B."/>
        </authorList>
    </citation>
    <scope>NUCLEOTIDE SEQUENCE [LARGE SCALE GENOMIC DNA]</scope>
    <source>
        <strain evidence="1 2">NPDC078403</strain>
    </source>
</reference>